<dbReference type="Pfam" id="PF13483">
    <property type="entry name" value="Lactamase_B_3"/>
    <property type="match status" value="1"/>
</dbReference>
<evidence type="ECO:0000313" key="2">
    <source>
        <dbReference type="EMBL" id="UYP44542.1"/>
    </source>
</evidence>
<accession>A0ABY6HQ85</accession>
<feature type="transmembrane region" description="Helical" evidence="1">
    <location>
        <begin position="12"/>
        <end position="32"/>
    </location>
</feature>
<keyword evidence="3" id="KW-1185">Reference proteome</keyword>
<dbReference type="EMBL" id="CP104013">
    <property type="protein sequence ID" value="UYP44542.1"/>
    <property type="molecule type" value="Genomic_DNA"/>
</dbReference>
<evidence type="ECO:0008006" key="4">
    <source>
        <dbReference type="Google" id="ProtNLM"/>
    </source>
</evidence>
<dbReference type="InterPro" id="IPR036866">
    <property type="entry name" value="RibonucZ/Hydroxyglut_hydro"/>
</dbReference>
<dbReference type="Gene3D" id="3.60.15.10">
    <property type="entry name" value="Ribonuclease Z/Hydroxyacylglutathione hydrolase-like"/>
    <property type="match status" value="1"/>
</dbReference>
<evidence type="ECO:0000256" key="1">
    <source>
        <dbReference type="SAM" id="Phobius"/>
    </source>
</evidence>
<name>A0ABY6HQ85_9ARCH</name>
<keyword evidence="1" id="KW-1133">Transmembrane helix</keyword>
<sequence length="252" mass="28324">MKINLSKLSKKHIAISIGILVISTATITAITVGDLQSKIKITYLGQSAFMIEADGKRIYIDPYNLPEIYANKPADGVIITHSHYDHFSRTALNLISNNLTEHVGPDSMATYKNFFNVSAINPFENTTIAGFNLEAIPMYNLGNSPMHAKTQGWCGYIIEIHEIRIFHAGDSDNIPEYEDLKGKIDVACLPIGNRRQTMGFSEASEAIGVIEPEYVIPMHYWEIKPKSFKEYCAKDHPETTFKIMKEGNVFYI</sequence>
<dbReference type="PANTHER" id="PTHR43546">
    <property type="entry name" value="UPF0173 METAL-DEPENDENT HYDROLASE MJ1163-RELATED"/>
    <property type="match status" value="1"/>
</dbReference>
<gene>
    <name evidence="2" type="ORF">NEF87_000827</name>
</gene>
<organism evidence="2 3">
    <name type="scientific">Candidatus Lokiarchaeum ossiferum</name>
    <dbReference type="NCBI Taxonomy" id="2951803"/>
    <lineage>
        <taxon>Archaea</taxon>
        <taxon>Promethearchaeati</taxon>
        <taxon>Promethearchaeota</taxon>
        <taxon>Promethearchaeia</taxon>
        <taxon>Promethearchaeales</taxon>
        <taxon>Promethearchaeaceae</taxon>
        <taxon>Candidatus Lokiarchaeum</taxon>
    </lineage>
</organism>
<reference evidence="2" key="1">
    <citation type="submission" date="2022-09" db="EMBL/GenBank/DDBJ databases">
        <title>Actin cytoskeleton and complex cell architecture in an #Asgard archaeon.</title>
        <authorList>
            <person name="Ponce Toledo R.I."/>
            <person name="Schleper C."/>
            <person name="Rodrigues Oliveira T."/>
            <person name="Wollweber F."/>
            <person name="Xu J."/>
            <person name="Rittmann S."/>
            <person name="Klingl A."/>
            <person name="Pilhofer M."/>
        </authorList>
    </citation>
    <scope>NUCLEOTIDE SEQUENCE</scope>
    <source>
        <strain evidence="2">B-35</strain>
    </source>
</reference>
<proteinExistence type="predicted"/>
<dbReference type="InterPro" id="IPR050114">
    <property type="entry name" value="UPF0173_UPF0282_UlaG_hydrolase"/>
</dbReference>
<keyword evidence="1" id="KW-0812">Transmembrane</keyword>
<dbReference type="SUPFAM" id="SSF56281">
    <property type="entry name" value="Metallo-hydrolase/oxidoreductase"/>
    <property type="match status" value="1"/>
</dbReference>
<protein>
    <recommendedName>
        <fullName evidence="4">MBL fold metallo-hydrolase</fullName>
    </recommendedName>
</protein>
<evidence type="ECO:0000313" key="3">
    <source>
        <dbReference type="Proteomes" id="UP001208689"/>
    </source>
</evidence>
<dbReference type="Proteomes" id="UP001208689">
    <property type="component" value="Chromosome"/>
</dbReference>
<keyword evidence="1" id="KW-0472">Membrane</keyword>
<dbReference type="PANTHER" id="PTHR43546:SF8">
    <property type="entry name" value="METALLO-BETA-LACTAMASE DOMAIN-CONTAINING PROTEIN"/>
    <property type="match status" value="1"/>
</dbReference>